<sequence length="464" mass="52471">MPCSITRNSTLRDPIMTNRRLVYDYGRAKFDDLRKRLTDMDICSLMRNNVTETSIDDDWSIWKNTVMTAVHNCIPTKYIDLRRSPPWITPNILHQIRKKATARKKFLHKGTDYLKEKFSRLRSEVKKVIQESRESFFASLGSFLKVNPNRFWSVFKFNSSSGNIPNSVSRFDNNNPGSRLQANTPSVLANTHIATMFNEYFQSVYTCFKDLSPSFQPDSSSPLSSISSIDLSVEVFQALQNLDPSKAHGPDGFPSRILKECAFQLAPSLHHLFTKSLCLSQVPAEWKLANIVPLHKKGQKDHVENYRPISLLSIISKVLERCVLNHVSYHIQSNINSAQYGFVNGKSSTAQLLSILNIIGKNLDKGLQTDVVFMDIAKAFDTVDHSKLLQKLQEFGFSGSLLLWFKDYLSGRFQRVTVHGATSTTLSITSGVPQGSLLGPFLFSVYISDLPSYVSSIYWGRTVC</sequence>
<dbReference type="EMBL" id="CACRXK020020812">
    <property type="protein sequence ID" value="CAB4035197.1"/>
    <property type="molecule type" value="Genomic_DNA"/>
</dbReference>
<dbReference type="PANTHER" id="PTHR47510:SF3">
    <property type="entry name" value="ENDO_EXONUCLEASE_PHOSPHATASE DOMAIN-CONTAINING PROTEIN"/>
    <property type="match status" value="1"/>
</dbReference>
<dbReference type="CDD" id="cd01650">
    <property type="entry name" value="RT_nLTR_like"/>
    <property type="match status" value="1"/>
</dbReference>
<dbReference type="Proteomes" id="UP001152795">
    <property type="component" value="Unassembled WGS sequence"/>
</dbReference>
<dbReference type="PROSITE" id="PS50878">
    <property type="entry name" value="RT_POL"/>
    <property type="match status" value="1"/>
</dbReference>
<evidence type="ECO:0000313" key="2">
    <source>
        <dbReference type="Proteomes" id="UP001152795"/>
    </source>
</evidence>
<protein>
    <submittedName>
        <fullName evidence="1">Uncharacterized protein</fullName>
    </submittedName>
</protein>
<evidence type="ECO:0000313" key="1">
    <source>
        <dbReference type="EMBL" id="CAB4035197.1"/>
    </source>
</evidence>
<dbReference type="AlphaFoldDB" id="A0A7D9JSI3"/>
<organism evidence="1 2">
    <name type="scientific">Paramuricea clavata</name>
    <name type="common">Red gorgonian</name>
    <name type="synonym">Violescent sea-whip</name>
    <dbReference type="NCBI Taxonomy" id="317549"/>
    <lineage>
        <taxon>Eukaryota</taxon>
        <taxon>Metazoa</taxon>
        <taxon>Cnidaria</taxon>
        <taxon>Anthozoa</taxon>
        <taxon>Octocorallia</taxon>
        <taxon>Malacalcyonacea</taxon>
        <taxon>Plexauridae</taxon>
        <taxon>Paramuricea</taxon>
    </lineage>
</organism>
<gene>
    <name evidence="1" type="ORF">PACLA_8A021851</name>
</gene>
<dbReference type="InterPro" id="IPR043502">
    <property type="entry name" value="DNA/RNA_pol_sf"/>
</dbReference>
<accession>A0A7D9JSI3</accession>
<dbReference type="InterPro" id="IPR000477">
    <property type="entry name" value="RT_dom"/>
</dbReference>
<name>A0A7D9JSI3_PARCT</name>
<dbReference type="Pfam" id="PF00078">
    <property type="entry name" value="RVT_1"/>
    <property type="match status" value="1"/>
</dbReference>
<proteinExistence type="predicted"/>
<dbReference type="PANTHER" id="PTHR47510">
    <property type="entry name" value="REVERSE TRANSCRIPTASE DOMAIN-CONTAINING PROTEIN"/>
    <property type="match status" value="1"/>
</dbReference>
<reference evidence="1" key="1">
    <citation type="submission" date="2020-04" db="EMBL/GenBank/DDBJ databases">
        <authorList>
            <person name="Alioto T."/>
            <person name="Alioto T."/>
            <person name="Gomez Garrido J."/>
        </authorList>
    </citation>
    <scope>NUCLEOTIDE SEQUENCE</scope>
    <source>
        <strain evidence="1">A484AB</strain>
    </source>
</reference>
<comment type="caution">
    <text evidence="1">The sequence shown here is derived from an EMBL/GenBank/DDBJ whole genome shotgun (WGS) entry which is preliminary data.</text>
</comment>
<keyword evidence="2" id="KW-1185">Reference proteome</keyword>
<dbReference type="OrthoDB" id="409242at2759"/>
<dbReference type="SUPFAM" id="SSF56672">
    <property type="entry name" value="DNA/RNA polymerases"/>
    <property type="match status" value="1"/>
</dbReference>